<evidence type="ECO:0000313" key="13">
    <source>
        <dbReference type="Proteomes" id="UP000177029"/>
    </source>
</evidence>
<dbReference type="GO" id="GO:0005975">
    <property type="term" value="P:carbohydrate metabolic process"/>
    <property type="evidence" value="ECO:0007669"/>
    <property type="project" value="InterPro"/>
</dbReference>
<evidence type="ECO:0000259" key="11">
    <source>
        <dbReference type="Pfam" id="PF02880"/>
    </source>
</evidence>
<dbReference type="PANTHER" id="PTHR43771:SF1">
    <property type="entry name" value="PHOSPHOMANNOMUTASE"/>
    <property type="match status" value="1"/>
</dbReference>
<evidence type="ECO:0000256" key="3">
    <source>
        <dbReference type="ARBA" id="ARBA00022553"/>
    </source>
</evidence>
<dbReference type="InterPro" id="IPR005846">
    <property type="entry name" value="A-D-PHexomutase_a/b/a-III"/>
</dbReference>
<feature type="domain" description="Alpha-D-phosphohexomutase C-terminal" evidence="8">
    <location>
        <begin position="398"/>
        <end position="449"/>
    </location>
</feature>
<dbReference type="GO" id="GO:0000287">
    <property type="term" value="F:magnesium ion binding"/>
    <property type="evidence" value="ECO:0007669"/>
    <property type="project" value="InterPro"/>
</dbReference>
<evidence type="ECO:0000259" key="9">
    <source>
        <dbReference type="Pfam" id="PF02878"/>
    </source>
</evidence>
<comment type="caution">
    <text evidence="12">The sequence shown here is derived from an EMBL/GenBank/DDBJ whole genome shotgun (WGS) entry which is preliminary data.</text>
</comment>
<dbReference type="SUPFAM" id="SSF55957">
    <property type="entry name" value="Phosphoglucomutase, C-terminal domain"/>
    <property type="match status" value="1"/>
</dbReference>
<evidence type="ECO:0000256" key="4">
    <source>
        <dbReference type="ARBA" id="ARBA00022723"/>
    </source>
</evidence>
<organism evidence="12 13">
    <name type="scientific">Candidatus Wolfebacteria bacterium RIFCSPHIGHO2_01_FULL_48_22</name>
    <dbReference type="NCBI Taxonomy" id="1802555"/>
    <lineage>
        <taxon>Bacteria</taxon>
        <taxon>Candidatus Wolfeibacteriota</taxon>
    </lineage>
</organism>
<sequence>MLSTIFKLYDIRGKYPSQINEVVIFDLIHKFPMVFSKKARVIIGHDARHSSPSLYKTAIKTLQELQYTVIEVGMITTPMLMFLADHFKFKKDIGIMITASHNPKDQNGIKIIDEHLQVVGGRDLLGRITHSFLGREEITPRIKKAPSRNKIAETRRAYIRFLEKFFKGGNKKRKLYVVVDCSNGSAGPILQKVKFPSYVQVILLNQKPDGNFPAHAPNPLLQSSVTDVKKAIKKHKADFGAVLDGDGDRIVFVDNTGKRVRPEYIWRLVVGHEKYKKTVVTELNGFLIKRLAENHQLKNVRVFPSRVGRKSFLEKMKARNADFGFENSGHYYFKDFFYSDCGILTLIKVLQAVRTLPYTLSDFIGFLPHTVRLPEYNIPARHATSALYHTLADMMEHKAEKISFFEGVSMYIGGIFVNVRASNTESEIRINVEGEDVKKTKTLLPRIVKLVKEMGKWRE</sequence>
<dbReference type="Pfam" id="PF02878">
    <property type="entry name" value="PGM_PMM_I"/>
    <property type="match status" value="1"/>
</dbReference>
<name>A0A1F8DPH1_9BACT</name>
<dbReference type="InterPro" id="IPR005843">
    <property type="entry name" value="A-D-PHexomutase_C"/>
</dbReference>
<protein>
    <recommendedName>
        <fullName evidence="14">Phosphomannomutase/phosphoglucomutase</fullName>
    </recommendedName>
</protein>
<dbReference type="InterPro" id="IPR005845">
    <property type="entry name" value="A-D-PHexomutase_a/b/a-II"/>
</dbReference>
<feature type="domain" description="Alpha-D-phosphohexomutase alpha/beta/alpha" evidence="10">
    <location>
        <begin position="157"/>
        <end position="257"/>
    </location>
</feature>
<dbReference type="STRING" id="1802555.A2755_03905"/>
<feature type="domain" description="Alpha-D-phosphohexomutase alpha/beta/alpha" evidence="11">
    <location>
        <begin position="288"/>
        <end position="364"/>
    </location>
</feature>
<dbReference type="GO" id="GO:0016868">
    <property type="term" value="F:intramolecular phosphotransferase activity"/>
    <property type="evidence" value="ECO:0007669"/>
    <property type="project" value="InterPro"/>
</dbReference>
<evidence type="ECO:0000313" key="12">
    <source>
        <dbReference type="EMBL" id="OGM90306.1"/>
    </source>
</evidence>
<dbReference type="EMBL" id="MGIP01000026">
    <property type="protein sequence ID" value="OGM90306.1"/>
    <property type="molecule type" value="Genomic_DNA"/>
</dbReference>
<evidence type="ECO:0000259" key="8">
    <source>
        <dbReference type="Pfam" id="PF00408"/>
    </source>
</evidence>
<proteinExistence type="inferred from homology"/>
<evidence type="ECO:0008006" key="14">
    <source>
        <dbReference type="Google" id="ProtNLM"/>
    </source>
</evidence>
<dbReference type="InterPro" id="IPR016066">
    <property type="entry name" value="A-D-PHexomutase_CS"/>
</dbReference>
<dbReference type="Pfam" id="PF02880">
    <property type="entry name" value="PGM_PMM_III"/>
    <property type="match status" value="1"/>
</dbReference>
<dbReference type="InterPro" id="IPR005844">
    <property type="entry name" value="A-D-PHexomutase_a/b/a-I"/>
</dbReference>
<accession>A0A1F8DPH1</accession>
<dbReference type="PANTHER" id="PTHR43771">
    <property type="entry name" value="PHOSPHOMANNOMUTASE"/>
    <property type="match status" value="1"/>
</dbReference>
<comment type="similarity">
    <text evidence="2 7">Belongs to the phosphohexose mutase family.</text>
</comment>
<evidence type="ECO:0000256" key="7">
    <source>
        <dbReference type="RuleBase" id="RU004326"/>
    </source>
</evidence>
<keyword evidence="5 7" id="KW-0460">Magnesium</keyword>
<keyword evidence="6" id="KW-0413">Isomerase</keyword>
<evidence type="ECO:0000256" key="2">
    <source>
        <dbReference type="ARBA" id="ARBA00010231"/>
    </source>
</evidence>
<keyword evidence="4 7" id="KW-0479">Metal-binding</keyword>
<dbReference type="PROSITE" id="PS00710">
    <property type="entry name" value="PGM_PMM"/>
    <property type="match status" value="1"/>
</dbReference>
<dbReference type="InterPro" id="IPR036900">
    <property type="entry name" value="A-D-PHexomutase_C_sf"/>
</dbReference>
<evidence type="ECO:0000259" key="10">
    <source>
        <dbReference type="Pfam" id="PF02879"/>
    </source>
</evidence>
<dbReference type="SUPFAM" id="SSF53738">
    <property type="entry name" value="Phosphoglucomutase, first 3 domains"/>
    <property type="match status" value="3"/>
</dbReference>
<feature type="domain" description="Alpha-D-phosphohexomutase alpha/beta/alpha" evidence="9">
    <location>
        <begin position="5"/>
        <end position="115"/>
    </location>
</feature>
<dbReference type="Gene3D" id="3.30.310.50">
    <property type="entry name" value="Alpha-D-phosphohexomutase, C-terminal domain"/>
    <property type="match status" value="1"/>
</dbReference>
<keyword evidence="3" id="KW-0597">Phosphoprotein</keyword>
<comment type="cofactor">
    <cofactor evidence="1">
        <name>Mg(2+)</name>
        <dbReference type="ChEBI" id="CHEBI:18420"/>
    </cofactor>
</comment>
<dbReference type="Proteomes" id="UP000177029">
    <property type="component" value="Unassembled WGS sequence"/>
</dbReference>
<dbReference type="Gene3D" id="3.40.120.10">
    <property type="entry name" value="Alpha-D-Glucose-1,6-Bisphosphate, subunit A, domain 3"/>
    <property type="match status" value="3"/>
</dbReference>
<dbReference type="Pfam" id="PF00408">
    <property type="entry name" value="PGM_PMM_IV"/>
    <property type="match status" value="1"/>
</dbReference>
<dbReference type="InterPro" id="IPR005841">
    <property type="entry name" value="Alpha-D-phosphohexomutase_SF"/>
</dbReference>
<gene>
    <name evidence="12" type="ORF">A2755_03905</name>
</gene>
<evidence type="ECO:0000256" key="5">
    <source>
        <dbReference type="ARBA" id="ARBA00022842"/>
    </source>
</evidence>
<dbReference type="Pfam" id="PF02879">
    <property type="entry name" value="PGM_PMM_II"/>
    <property type="match status" value="1"/>
</dbReference>
<dbReference type="PRINTS" id="PR00509">
    <property type="entry name" value="PGMPMM"/>
</dbReference>
<dbReference type="InterPro" id="IPR016055">
    <property type="entry name" value="A-D-PHexomutase_a/b/a-I/II/III"/>
</dbReference>
<reference evidence="12 13" key="1">
    <citation type="journal article" date="2016" name="Nat. Commun.">
        <title>Thousands of microbial genomes shed light on interconnected biogeochemical processes in an aquifer system.</title>
        <authorList>
            <person name="Anantharaman K."/>
            <person name="Brown C.T."/>
            <person name="Hug L.A."/>
            <person name="Sharon I."/>
            <person name="Castelle C.J."/>
            <person name="Probst A.J."/>
            <person name="Thomas B.C."/>
            <person name="Singh A."/>
            <person name="Wilkins M.J."/>
            <person name="Karaoz U."/>
            <person name="Brodie E.L."/>
            <person name="Williams K.H."/>
            <person name="Hubbard S.S."/>
            <person name="Banfield J.F."/>
        </authorList>
    </citation>
    <scope>NUCLEOTIDE SEQUENCE [LARGE SCALE GENOMIC DNA]</scope>
</reference>
<dbReference type="AlphaFoldDB" id="A0A1F8DPH1"/>
<evidence type="ECO:0000256" key="1">
    <source>
        <dbReference type="ARBA" id="ARBA00001946"/>
    </source>
</evidence>
<evidence type="ECO:0000256" key="6">
    <source>
        <dbReference type="ARBA" id="ARBA00023235"/>
    </source>
</evidence>